<keyword evidence="2" id="KW-1185">Reference proteome</keyword>
<sequence>NSSRLVLNAYYDGEKFPLKFEKTYDVMRQPIFKKVKGKVYAIGAPKEWKVDISINFQGINIYGFICLWEIGSYINNPGLVMFRHGRVIQGLATKKFMPVAIYKSQNKHEAQ</sequence>
<evidence type="ECO:0000313" key="1">
    <source>
        <dbReference type="EMBL" id="MBR7784592.1"/>
    </source>
</evidence>
<organism evidence="1 2">
    <name type="scientific">Undibacterium luofuense</name>
    <dbReference type="NCBI Taxonomy" id="2828733"/>
    <lineage>
        <taxon>Bacteria</taxon>
        <taxon>Pseudomonadati</taxon>
        <taxon>Pseudomonadota</taxon>
        <taxon>Betaproteobacteria</taxon>
        <taxon>Burkholderiales</taxon>
        <taxon>Oxalobacteraceae</taxon>
        <taxon>Undibacterium</taxon>
    </lineage>
</organism>
<name>A0A941DNS8_9BURK</name>
<proteinExistence type="predicted"/>
<feature type="non-terminal residue" evidence="1">
    <location>
        <position position="1"/>
    </location>
</feature>
<accession>A0A941DNS8</accession>
<dbReference type="EMBL" id="JAGSPN010000385">
    <property type="protein sequence ID" value="MBR7784592.1"/>
    <property type="molecule type" value="Genomic_DNA"/>
</dbReference>
<feature type="non-terminal residue" evidence="1">
    <location>
        <position position="111"/>
    </location>
</feature>
<gene>
    <name evidence="1" type="ORF">KDM89_20895</name>
</gene>
<reference evidence="1" key="1">
    <citation type="submission" date="2021-04" db="EMBL/GenBank/DDBJ databases">
        <title>novel species isolated from subtropical streams in China.</title>
        <authorList>
            <person name="Lu H."/>
        </authorList>
    </citation>
    <scope>NUCLEOTIDE SEQUENCE</scope>
    <source>
        <strain evidence="1">LFS511W</strain>
    </source>
</reference>
<dbReference type="RefSeq" id="WP_212689751.1">
    <property type="nucleotide sequence ID" value="NZ_JAGSPN010000385.1"/>
</dbReference>
<protein>
    <submittedName>
        <fullName evidence="1">Uncharacterized protein</fullName>
    </submittedName>
</protein>
<dbReference type="AlphaFoldDB" id="A0A941DNS8"/>
<evidence type="ECO:0000313" key="2">
    <source>
        <dbReference type="Proteomes" id="UP000680067"/>
    </source>
</evidence>
<dbReference type="Proteomes" id="UP000680067">
    <property type="component" value="Unassembled WGS sequence"/>
</dbReference>
<comment type="caution">
    <text evidence="1">The sequence shown here is derived from an EMBL/GenBank/DDBJ whole genome shotgun (WGS) entry which is preliminary data.</text>
</comment>